<feature type="region of interest" description="Disordered" evidence="1">
    <location>
        <begin position="140"/>
        <end position="167"/>
    </location>
</feature>
<name>A0ABQ6JB74_9ACTN</name>
<proteinExistence type="predicted"/>
<sequence>MPGAATSSSLPGVGLDTVHALGGTGLGGATLQGGEGVGAGVDDGDVVPEPGQRDGEAAGAAADVDHGERLTRLTRLCGQVGDHALDGLPDHGRAGCAGQVAAARSPPLRLLVCHAVASTSRGTRGAEDAHRVVAPRWTTLGRAGGAPARPARSWSPTRSPGRSLRPVPQAPRHLHGVALASLLGQVRGGLRGVLAGRPHVGVRRLPEPAGVHQHPSVPEAAAHAAGASAAVVPAALPRHRLLGVEPTKNGRGDRLAAAPSVACAV</sequence>
<protein>
    <submittedName>
        <fullName evidence="2">Uncharacterized protein</fullName>
    </submittedName>
</protein>
<evidence type="ECO:0000313" key="3">
    <source>
        <dbReference type="Proteomes" id="UP001157017"/>
    </source>
</evidence>
<organism evidence="2 3">
    <name type="scientific">Angustibacter aerolatus</name>
    <dbReference type="NCBI Taxonomy" id="1162965"/>
    <lineage>
        <taxon>Bacteria</taxon>
        <taxon>Bacillati</taxon>
        <taxon>Actinomycetota</taxon>
        <taxon>Actinomycetes</taxon>
        <taxon>Kineosporiales</taxon>
        <taxon>Kineosporiaceae</taxon>
    </lineage>
</organism>
<reference evidence="3" key="1">
    <citation type="journal article" date="2019" name="Int. J. Syst. Evol. Microbiol.">
        <title>The Global Catalogue of Microorganisms (GCM) 10K type strain sequencing project: providing services to taxonomists for standard genome sequencing and annotation.</title>
        <authorList>
            <consortium name="The Broad Institute Genomics Platform"/>
            <consortium name="The Broad Institute Genome Sequencing Center for Infectious Disease"/>
            <person name="Wu L."/>
            <person name="Ma J."/>
        </authorList>
    </citation>
    <scope>NUCLEOTIDE SEQUENCE [LARGE SCALE GENOMIC DNA]</scope>
    <source>
        <strain evidence="3">NBRC 108730</strain>
    </source>
</reference>
<dbReference type="EMBL" id="BSUZ01000001">
    <property type="protein sequence ID" value="GMA85438.1"/>
    <property type="molecule type" value="Genomic_DNA"/>
</dbReference>
<evidence type="ECO:0000256" key="1">
    <source>
        <dbReference type="SAM" id="MobiDB-lite"/>
    </source>
</evidence>
<keyword evidence="3" id="KW-1185">Reference proteome</keyword>
<gene>
    <name evidence="2" type="ORF">GCM10025868_06880</name>
</gene>
<comment type="caution">
    <text evidence="2">The sequence shown here is derived from an EMBL/GenBank/DDBJ whole genome shotgun (WGS) entry which is preliminary data.</text>
</comment>
<evidence type="ECO:0000313" key="2">
    <source>
        <dbReference type="EMBL" id="GMA85438.1"/>
    </source>
</evidence>
<dbReference type="Proteomes" id="UP001157017">
    <property type="component" value="Unassembled WGS sequence"/>
</dbReference>
<feature type="region of interest" description="Disordered" evidence="1">
    <location>
        <begin position="33"/>
        <end position="62"/>
    </location>
</feature>
<accession>A0ABQ6JB74</accession>